<keyword evidence="2" id="KW-0812">Transmembrane</keyword>
<protein>
    <submittedName>
        <fullName evidence="4">Sugar transferase EpsL</fullName>
        <ecNumber evidence="4">2.-.-.-</ecNumber>
    </submittedName>
</protein>
<feature type="domain" description="Bacterial sugar transferase" evidence="3">
    <location>
        <begin position="11"/>
        <end position="186"/>
    </location>
</feature>
<keyword evidence="2" id="KW-0472">Membrane</keyword>
<gene>
    <name evidence="4" type="primary">epsL</name>
    <name evidence="4" type="ORF">SPACI_011720</name>
</gene>
<dbReference type="EC" id="2.-.-.-" evidence="4"/>
<keyword evidence="5" id="KW-1185">Reference proteome</keyword>
<evidence type="ECO:0000256" key="2">
    <source>
        <dbReference type="SAM" id="Phobius"/>
    </source>
</evidence>
<organism evidence="4 5">
    <name type="scientific">Sporomusa acidovorans (strain ATCC 49682 / DSM 3132 / Mol)</name>
    <dbReference type="NCBI Taxonomy" id="1123286"/>
    <lineage>
        <taxon>Bacteria</taxon>
        <taxon>Bacillati</taxon>
        <taxon>Bacillota</taxon>
        <taxon>Negativicutes</taxon>
        <taxon>Selenomonadales</taxon>
        <taxon>Sporomusaceae</taxon>
        <taxon>Sporomusa</taxon>
    </lineage>
</organism>
<proteinExistence type="inferred from homology"/>
<dbReference type="InterPro" id="IPR003362">
    <property type="entry name" value="Bact_transf"/>
</dbReference>
<evidence type="ECO:0000259" key="3">
    <source>
        <dbReference type="Pfam" id="PF02397"/>
    </source>
</evidence>
<reference evidence="4" key="1">
    <citation type="submission" date="2024-05" db="EMBL/GenBank/DDBJ databases">
        <title>Isolation and characterization of Sporomusa carbonis sp. nov., a carboxydotrophic hydrogenogen in the genus of Sporomusa isolated from a charcoal burning pile.</title>
        <authorList>
            <person name="Boeer T."/>
            <person name="Rosenbaum F."/>
            <person name="Eysell L."/>
            <person name="Mueller V."/>
            <person name="Daniel R."/>
            <person name="Poehlein A."/>
        </authorList>
    </citation>
    <scope>NUCLEOTIDE SEQUENCE [LARGE SCALE GENOMIC DNA]</scope>
    <source>
        <strain evidence="4">DSM 3132</strain>
    </source>
</reference>
<dbReference type="Pfam" id="PF02397">
    <property type="entry name" value="Bac_transf"/>
    <property type="match status" value="1"/>
</dbReference>
<evidence type="ECO:0000313" key="4">
    <source>
        <dbReference type="EMBL" id="XFO71157.1"/>
    </source>
</evidence>
<keyword evidence="4" id="KW-0808">Transferase</keyword>
<dbReference type="PANTHER" id="PTHR30576">
    <property type="entry name" value="COLANIC BIOSYNTHESIS UDP-GLUCOSE LIPID CARRIER TRANSFERASE"/>
    <property type="match status" value="1"/>
</dbReference>
<dbReference type="Proteomes" id="UP000216052">
    <property type="component" value="Chromosome"/>
</dbReference>
<comment type="similarity">
    <text evidence="1">Belongs to the bacterial sugar transferase family.</text>
</comment>
<sequence length="213" mass="25126">MEDKKIQRMLKRLFDICFSILLFIGTSPVLLIAIVIVKLYSSESPAFFKQVRVGYKCKLFTIYKLRSMTNERDENGELLPDHKRLKTWGKVIRKTNIDEIPQVINILKGEMSLIGPRPVLPSDVEKFNKYQLRRQDALPGISGWEAVNEWNTPTWEKKFEYDIYYVDNFSLWLDFKIILKTIYVVFLAKRPGEDYRPARFEGNSVFQRQKPHA</sequence>
<accession>A0ABZ3IZJ5</accession>
<dbReference type="EMBL" id="CP155571">
    <property type="protein sequence ID" value="XFO71157.1"/>
    <property type="molecule type" value="Genomic_DNA"/>
</dbReference>
<feature type="transmembrane region" description="Helical" evidence="2">
    <location>
        <begin position="12"/>
        <end position="40"/>
    </location>
</feature>
<keyword evidence="2" id="KW-1133">Transmembrane helix</keyword>
<evidence type="ECO:0000313" key="5">
    <source>
        <dbReference type="Proteomes" id="UP000216052"/>
    </source>
</evidence>
<evidence type="ECO:0000256" key="1">
    <source>
        <dbReference type="ARBA" id="ARBA00006464"/>
    </source>
</evidence>
<dbReference type="PANTHER" id="PTHR30576:SF8">
    <property type="entry name" value="UNDECAPRENYL-PHOSPHATE GALACTOSE PHOSPHOTRANSFERASE"/>
    <property type="match status" value="1"/>
</dbReference>
<name>A0ABZ3IZJ5_SPOA4</name>
<dbReference type="RefSeq" id="WP_211285197.1">
    <property type="nucleotide sequence ID" value="NZ_CP155571.1"/>
</dbReference>
<dbReference type="GO" id="GO:0016740">
    <property type="term" value="F:transferase activity"/>
    <property type="evidence" value="ECO:0007669"/>
    <property type="project" value="UniProtKB-KW"/>
</dbReference>